<evidence type="ECO:0000256" key="6">
    <source>
        <dbReference type="ARBA" id="ARBA00048550"/>
    </source>
</evidence>
<dbReference type="InterPro" id="IPR035902">
    <property type="entry name" value="Nuc_phospho_transferase"/>
</dbReference>
<evidence type="ECO:0000313" key="10">
    <source>
        <dbReference type="Proteomes" id="UP001595443"/>
    </source>
</evidence>
<dbReference type="Gene3D" id="3.40.1030.10">
    <property type="entry name" value="Nucleoside phosphorylase/phosphoribosyltransferase catalytic domain"/>
    <property type="match status" value="1"/>
</dbReference>
<dbReference type="SUPFAM" id="SSF54680">
    <property type="entry name" value="Pyrimidine nucleoside phosphorylase C-terminal domain"/>
    <property type="match status" value="1"/>
</dbReference>
<evidence type="ECO:0000256" key="7">
    <source>
        <dbReference type="HAMAP-Rule" id="MF_01628"/>
    </source>
</evidence>
<organism evidence="9 10">
    <name type="scientific">Acidimangrovimonas pyrenivorans</name>
    <dbReference type="NCBI Taxonomy" id="2030798"/>
    <lineage>
        <taxon>Bacteria</taxon>
        <taxon>Pseudomonadati</taxon>
        <taxon>Pseudomonadota</taxon>
        <taxon>Alphaproteobacteria</taxon>
        <taxon>Rhodobacterales</taxon>
        <taxon>Paracoccaceae</taxon>
        <taxon>Acidimangrovimonas</taxon>
    </lineage>
</organism>
<dbReference type="PROSITE" id="PS00647">
    <property type="entry name" value="THYMID_PHOSPHORYLASE"/>
    <property type="match status" value="1"/>
</dbReference>
<accession>A0ABV7AJ91</accession>
<dbReference type="Pfam" id="PF00591">
    <property type="entry name" value="Glycos_transf_3"/>
    <property type="match status" value="1"/>
</dbReference>
<dbReference type="InterPro" id="IPR017459">
    <property type="entry name" value="Glycosyl_Trfase_fam3_N_dom"/>
</dbReference>
<dbReference type="SUPFAM" id="SSF47648">
    <property type="entry name" value="Nucleoside phosphorylase/phosphoribosyltransferase N-terminal domain"/>
    <property type="match status" value="1"/>
</dbReference>
<evidence type="ECO:0000256" key="2">
    <source>
        <dbReference type="ARBA" id="ARBA00011738"/>
    </source>
</evidence>
<dbReference type="Gene3D" id="1.20.970.10">
    <property type="entry name" value="Transferase, Pyrimidine Nucleoside Phosphorylase, Chain C"/>
    <property type="match status" value="1"/>
</dbReference>
<dbReference type="SMART" id="SM00941">
    <property type="entry name" value="PYNP_C"/>
    <property type="match status" value="1"/>
</dbReference>
<evidence type="ECO:0000256" key="4">
    <source>
        <dbReference type="ARBA" id="ARBA00022676"/>
    </source>
</evidence>
<evidence type="ECO:0000313" key="9">
    <source>
        <dbReference type="EMBL" id="MFC2969018.1"/>
    </source>
</evidence>
<proteinExistence type="inferred from homology"/>
<comment type="caution">
    <text evidence="9">The sequence shown here is derived from an EMBL/GenBank/DDBJ whole genome shotgun (WGS) entry which is preliminary data.</text>
</comment>
<comment type="function">
    <text evidence="7">The enzymes which catalyze the reversible phosphorolysis of pyrimidine nucleosides are involved in the degradation of these compounds and in their utilization as carbon and energy sources, or in the rescue of pyrimidine bases for nucleotide synthesis.</text>
</comment>
<evidence type="ECO:0000259" key="8">
    <source>
        <dbReference type="SMART" id="SM00941"/>
    </source>
</evidence>
<protein>
    <recommendedName>
        <fullName evidence="3 7">Thymidine phosphorylase</fullName>
        <ecNumber evidence="3 7">2.4.2.4</ecNumber>
    </recommendedName>
    <alternativeName>
        <fullName evidence="7">TdRPase</fullName>
    </alternativeName>
</protein>
<keyword evidence="5 7" id="KW-0808">Transferase</keyword>
<dbReference type="RefSeq" id="WP_377833722.1">
    <property type="nucleotide sequence ID" value="NZ_JBHRSK010000008.1"/>
</dbReference>
<name>A0ABV7AJ91_9RHOB</name>
<dbReference type="NCBIfam" id="TIGR02644">
    <property type="entry name" value="Y_phosphoryl"/>
    <property type="match status" value="1"/>
</dbReference>
<dbReference type="HAMAP" id="MF_01628">
    <property type="entry name" value="Thymid_phosp"/>
    <property type="match status" value="1"/>
</dbReference>
<comment type="subunit">
    <text evidence="2 7">Homodimer.</text>
</comment>
<dbReference type="PANTHER" id="PTHR10515:SF0">
    <property type="entry name" value="THYMIDINE PHOSPHORYLASE"/>
    <property type="match status" value="1"/>
</dbReference>
<dbReference type="Proteomes" id="UP001595443">
    <property type="component" value="Unassembled WGS sequence"/>
</dbReference>
<comment type="pathway">
    <text evidence="7">Pyrimidine metabolism; dTMP biosynthesis via salvage pathway; dTMP from thymine: step 1/2.</text>
</comment>
<dbReference type="InterPro" id="IPR000053">
    <property type="entry name" value="Thymidine/pyrmidine_PPase"/>
</dbReference>
<dbReference type="EMBL" id="JBHRSK010000008">
    <property type="protein sequence ID" value="MFC2969018.1"/>
    <property type="molecule type" value="Genomic_DNA"/>
</dbReference>
<dbReference type="Gene3D" id="3.90.1170.30">
    <property type="entry name" value="Pyrimidine nucleoside phosphorylase-like, C-terminal domain"/>
    <property type="match status" value="1"/>
</dbReference>
<evidence type="ECO:0000256" key="3">
    <source>
        <dbReference type="ARBA" id="ARBA00011892"/>
    </source>
</evidence>
<dbReference type="InterPro" id="IPR036566">
    <property type="entry name" value="PYNP-like_C_sf"/>
</dbReference>
<dbReference type="Pfam" id="PF07831">
    <property type="entry name" value="PYNP_C"/>
    <property type="match status" value="1"/>
</dbReference>
<dbReference type="EC" id="2.4.2.4" evidence="3 7"/>
<reference evidence="10" key="1">
    <citation type="journal article" date="2019" name="Int. J. Syst. Evol. Microbiol.">
        <title>The Global Catalogue of Microorganisms (GCM) 10K type strain sequencing project: providing services to taxonomists for standard genome sequencing and annotation.</title>
        <authorList>
            <consortium name="The Broad Institute Genomics Platform"/>
            <consortium name="The Broad Institute Genome Sequencing Center for Infectious Disease"/>
            <person name="Wu L."/>
            <person name="Ma J."/>
        </authorList>
    </citation>
    <scope>NUCLEOTIDE SEQUENCE [LARGE SCALE GENOMIC DNA]</scope>
    <source>
        <strain evidence="10">KCTC 62192</strain>
    </source>
</reference>
<dbReference type="InterPro" id="IPR000312">
    <property type="entry name" value="Glycosyl_Trfase_fam3"/>
</dbReference>
<comment type="similarity">
    <text evidence="1 7">Belongs to the thymidine/pyrimidine-nucleoside phosphorylase family.</text>
</comment>
<dbReference type="InterPro" id="IPR013102">
    <property type="entry name" value="PYNP_C"/>
</dbReference>
<gene>
    <name evidence="7" type="primary">deoA</name>
    <name evidence="9" type="ORF">ACFOES_13000</name>
</gene>
<dbReference type="InterPro" id="IPR036320">
    <property type="entry name" value="Glycosyl_Trfase_fam3_N_dom_sf"/>
</dbReference>
<dbReference type="GO" id="GO:0009032">
    <property type="term" value="F:thymidine phosphorylase activity"/>
    <property type="evidence" value="ECO:0007669"/>
    <property type="project" value="UniProtKB-EC"/>
</dbReference>
<feature type="domain" description="Pyrimidine nucleoside phosphorylase C-terminal" evidence="8">
    <location>
        <begin position="346"/>
        <end position="420"/>
    </location>
</feature>
<dbReference type="PANTHER" id="PTHR10515">
    <property type="entry name" value="THYMIDINE PHOSPHORYLASE"/>
    <property type="match status" value="1"/>
</dbReference>
<dbReference type="InterPro" id="IPR017872">
    <property type="entry name" value="Pyrmidine_PPase_CS"/>
</dbReference>
<keyword evidence="4 7" id="KW-0328">Glycosyltransferase</keyword>
<dbReference type="Pfam" id="PF02885">
    <property type="entry name" value="Glycos_trans_3N"/>
    <property type="match status" value="1"/>
</dbReference>
<comment type="catalytic activity">
    <reaction evidence="6 7">
        <text>thymidine + phosphate = 2-deoxy-alpha-D-ribose 1-phosphate + thymine</text>
        <dbReference type="Rhea" id="RHEA:16037"/>
        <dbReference type="ChEBI" id="CHEBI:17748"/>
        <dbReference type="ChEBI" id="CHEBI:17821"/>
        <dbReference type="ChEBI" id="CHEBI:43474"/>
        <dbReference type="ChEBI" id="CHEBI:57259"/>
        <dbReference type="EC" id="2.4.2.4"/>
    </reaction>
</comment>
<dbReference type="InterPro" id="IPR013465">
    <property type="entry name" value="Thymidine_Pase"/>
</dbReference>
<evidence type="ECO:0000256" key="5">
    <source>
        <dbReference type="ARBA" id="ARBA00022679"/>
    </source>
</evidence>
<keyword evidence="10" id="KW-1185">Reference proteome</keyword>
<dbReference type="PIRSF" id="PIRSF000478">
    <property type="entry name" value="TP_PyNP"/>
    <property type="match status" value="1"/>
</dbReference>
<evidence type="ECO:0000256" key="1">
    <source>
        <dbReference type="ARBA" id="ARBA00006915"/>
    </source>
</evidence>
<sequence>MDARTINAHLRLGRRPSAEELKWFADGLASGAVTDAQAGAFAMAVCLQGLGEEGRVALTRAMRDSGEVLDWDLPGPVLDKHSTGGIGDCVSLLLAPALAACGAYVPMISGRGLGHTGGTLDKLEAIPGFRADVGTERLRKITEEVGCAIVAANADIAPADRRLYAIRDVSGTVESIDLITASILSKKLAAGLEGLVLDVKVGSGAFMKTMEEAEALARSLVSTAQGAGCMTTALITDMSQPLATAAGNALEVIEVMETLTGTSVNAALWDLTVALGGELLALGGLAADPVDGAGRIGRAMEGGQAAEIFGDMVAELGGPVDFVERWPDRLPSAPVVREVAADNEGFVATIDGEALGLAVVGLGGGRLKGGDKINPSVGLSEIAGIGEHVAPDMPLALVHAATEAEAEAAVAAVRAAFTIGEDVIADPPLIHERIA</sequence>
<dbReference type="NCBIfam" id="NF004490">
    <property type="entry name" value="PRK05820.1"/>
    <property type="match status" value="1"/>
</dbReference>
<dbReference type="SUPFAM" id="SSF52418">
    <property type="entry name" value="Nucleoside phosphorylase/phosphoribosyltransferase catalytic domain"/>
    <property type="match status" value="1"/>
</dbReference>
<dbReference type="InterPro" id="IPR018090">
    <property type="entry name" value="Pyrmidine_PPas_bac/euk"/>
</dbReference>